<dbReference type="InterPro" id="IPR051477">
    <property type="entry name" value="Expansin_CellWall"/>
</dbReference>
<evidence type="ECO:0000313" key="4">
    <source>
        <dbReference type="Proteomes" id="UP001498398"/>
    </source>
</evidence>
<gene>
    <name evidence="3" type="ORF">VKT23_013169</name>
</gene>
<name>A0ABR1J949_9AGAR</name>
<keyword evidence="4" id="KW-1185">Reference proteome</keyword>
<dbReference type="PANTHER" id="PTHR31836">
    <property type="match status" value="1"/>
</dbReference>
<dbReference type="SUPFAM" id="SSF50685">
    <property type="entry name" value="Barwin-like endoglucanases"/>
    <property type="match status" value="1"/>
</dbReference>
<protein>
    <recommendedName>
        <fullName evidence="5">RlpA-like protein double-psi beta-barrel domain-containing protein</fullName>
    </recommendedName>
</protein>
<keyword evidence="1 2" id="KW-0732">Signal</keyword>
<proteinExistence type="predicted"/>
<feature type="chain" id="PRO_5045243361" description="RlpA-like protein double-psi beta-barrel domain-containing protein" evidence="2">
    <location>
        <begin position="26"/>
        <end position="135"/>
    </location>
</feature>
<sequence length="135" mass="14160">MFAASVTRAIVAIFMFALMAMSASAVPLVKRTYTGDATFFIPATGACGITNTPTDMIAAVSVEVFDNFPGATANPNSNPICGSQLVANYQGLSVTVAVTDRCVGCDTGSIDLTEAAFRILSPVEDRIHGVTWDFI</sequence>
<dbReference type="CDD" id="cd22191">
    <property type="entry name" value="DPBB_RlpA_EXP_N-like"/>
    <property type="match status" value="1"/>
</dbReference>
<dbReference type="Proteomes" id="UP001498398">
    <property type="component" value="Unassembled WGS sequence"/>
</dbReference>
<evidence type="ECO:0000256" key="2">
    <source>
        <dbReference type="SAM" id="SignalP"/>
    </source>
</evidence>
<dbReference type="InterPro" id="IPR036908">
    <property type="entry name" value="RlpA-like_sf"/>
</dbReference>
<organism evidence="3 4">
    <name type="scientific">Marasmiellus scandens</name>
    <dbReference type="NCBI Taxonomy" id="2682957"/>
    <lineage>
        <taxon>Eukaryota</taxon>
        <taxon>Fungi</taxon>
        <taxon>Dikarya</taxon>
        <taxon>Basidiomycota</taxon>
        <taxon>Agaricomycotina</taxon>
        <taxon>Agaricomycetes</taxon>
        <taxon>Agaricomycetidae</taxon>
        <taxon>Agaricales</taxon>
        <taxon>Marasmiineae</taxon>
        <taxon>Omphalotaceae</taxon>
        <taxon>Marasmiellus</taxon>
    </lineage>
</organism>
<reference evidence="3 4" key="1">
    <citation type="submission" date="2024-01" db="EMBL/GenBank/DDBJ databases">
        <title>A draft genome for the cacao thread blight pathogen Marasmiellus scandens.</title>
        <authorList>
            <person name="Baruah I.K."/>
            <person name="Leung J."/>
            <person name="Bukari Y."/>
            <person name="Amoako-Attah I."/>
            <person name="Meinhardt L.W."/>
            <person name="Bailey B.A."/>
            <person name="Cohen S.P."/>
        </authorList>
    </citation>
    <scope>NUCLEOTIDE SEQUENCE [LARGE SCALE GENOMIC DNA]</scope>
    <source>
        <strain evidence="3 4">GH-19</strain>
    </source>
</reference>
<dbReference type="EMBL" id="JBANRG010000035">
    <property type="protein sequence ID" value="KAK7449696.1"/>
    <property type="molecule type" value="Genomic_DNA"/>
</dbReference>
<dbReference type="Gene3D" id="2.40.40.10">
    <property type="entry name" value="RlpA-like domain"/>
    <property type="match status" value="1"/>
</dbReference>
<accession>A0ABR1J949</accession>
<dbReference type="PANTHER" id="PTHR31836:SF27">
    <property type="entry name" value="RLPA-LIKE PROTEIN DOUBLE-PSI BETA-BARREL DOMAIN-CONTAINING PROTEIN"/>
    <property type="match status" value="1"/>
</dbReference>
<evidence type="ECO:0000256" key="1">
    <source>
        <dbReference type="ARBA" id="ARBA00022729"/>
    </source>
</evidence>
<evidence type="ECO:0008006" key="5">
    <source>
        <dbReference type="Google" id="ProtNLM"/>
    </source>
</evidence>
<evidence type="ECO:0000313" key="3">
    <source>
        <dbReference type="EMBL" id="KAK7449696.1"/>
    </source>
</evidence>
<feature type="signal peptide" evidence="2">
    <location>
        <begin position="1"/>
        <end position="25"/>
    </location>
</feature>
<comment type="caution">
    <text evidence="3">The sequence shown here is derived from an EMBL/GenBank/DDBJ whole genome shotgun (WGS) entry which is preliminary data.</text>
</comment>